<accession>A0A212C6T1</accession>
<proteinExistence type="predicted"/>
<reference evidence="3 4" key="1">
    <citation type="journal article" date="2018" name="Mol. Genet. Genomics">
        <title>The red deer Cervus elaphus genome CerEla1.0: sequencing, annotating, genes, and chromosomes.</title>
        <authorList>
            <person name="Bana N.A."/>
            <person name="Nyiri A."/>
            <person name="Nagy J."/>
            <person name="Frank K."/>
            <person name="Nagy T."/>
            <person name="Steger V."/>
            <person name="Schiller M."/>
            <person name="Lakatos P."/>
            <person name="Sugar L."/>
            <person name="Horn P."/>
            <person name="Barta E."/>
            <person name="Orosz L."/>
        </authorList>
    </citation>
    <scope>NUCLEOTIDE SEQUENCE [LARGE SCALE GENOMIC DNA]</scope>
    <source>
        <strain evidence="3">Hungarian</strain>
    </source>
</reference>
<feature type="compositionally biased region" description="Polar residues" evidence="1">
    <location>
        <begin position="254"/>
        <end position="265"/>
    </location>
</feature>
<dbReference type="EMBL" id="MKHE01000027">
    <property type="protein sequence ID" value="OWK01584.1"/>
    <property type="molecule type" value="Genomic_DNA"/>
</dbReference>
<gene>
    <name evidence="3" type="ORF">Celaphus_00017556</name>
</gene>
<feature type="region of interest" description="Disordered" evidence="1">
    <location>
        <begin position="115"/>
        <end position="154"/>
    </location>
</feature>
<keyword evidence="4" id="KW-1185">Reference proteome</keyword>
<protein>
    <submittedName>
        <fullName evidence="3">Uncharacterized protein</fullName>
    </submittedName>
</protein>
<feature type="region of interest" description="Disordered" evidence="1">
    <location>
        <begin position="189"/>
        <end position="221"/>
    </location>
</feature>
<feature type="compositionally biased region" description="Pro residues" evidence="1">
    <location>
        <begin position="203"/>
        <end position="216"/>
    </location>
</feature>
<keyword evidence="2" id="KW-0732">Signal</keyword>
<feature type="compositionally biased region" description="Basic and acidic residues" evidence="1">
    <location>
        <begin position="132"/>
        <end position="154"/>
    </location>
</feature>
<sequence length="265" mass="29520">MFGVKLFSWVLQLTFRLVLMSEKDLGDRWRNQSPKRPHANITYLADKIDLPPVNPSSIAKLLPLGCGAMEELACTSVHTCRAWWRSKLTKAERRHLRETEAATGQQQWLLSAVGALPLSPEPGGSPRAMRRMHSEETARVEPRENSTGLRCDRSRENACAAPPLRQPGAPGRLQDSFLCAPQQTCTHLQRVQTASARTSSPGSPRPRPEPLLPSPQRPDCSPLLARGEALRVPAIFNRYKIHGSKPRFLENQHMESNTDVSLPSS</sequence>
<evidence type="ECO:0000256" key="1">
    <source>
        <dbReference type="SAM" id="MobiDB-lite"/>
    </source>
</evidence>
<evidence type="ECO:0000256" key="2">
    <source>
        <dbReference type="SAM" id="SignalP"/>
    </source>
</evidence>
<comment type="caution">
    <text evidence="3">The sequence shown here is derived from an EMBL/GenBank/DDBJ whole genome shotgun (WGS) entry which is preliminary data.</text>
</comment>
<feature type="region of interest" description="Disordered" evidence="1">
    <location>
        <begin position="246"/>
        <end position="265"/>
    </location>
</feature>
<name>A0A212C6T1_CEREH</name>
<feature type="chain" id="PRO_5012713327" evidence="2">
    <location>
        <begin position="21"/>
        <end position="265"/>
    </location>
</feature>
<feature type="signal peptide" evidence="2">
    <location>
        <begin position="1"/>
        <end position="20"/>
    </location>
</feature>
<evidence type="ECO:0000313" key="4">
    <source>
        <dbReference type="Proteomes" id="UP000242450"/>
    </source>
</evidence>
<evidence type="ECO:0000313" key="3">
    <source>
        <dbReference type="EMBL" id="OWK01584.1"/>
    </source>
</evidence>
<organism evidence="3 4">
    <name type="scientific">Cervus elaphus hippelaphus</name>
    <name type="common">European red deer</name>
    <dbReference type="NCBI Taxonomy" id="46360"/>
    <lineage>
        <taxon>Eukaryota</taxon>
        <taxon>Metazoa</taxon>
        <taxon>Chordata</taxon>
        <taxon>Craniata</taxon>
        <taxon>Vertebrata</taxon>
        <taxon>Euteleostomi</taxon>
        <taxon>Mammalia</taxon>
        <taxon>Eutheria</taxon>
        <taxon>Laurasiatheria</taxon>
        <taxon>Artiodactyla</taxon>
        <taxon>Ruminantia</taxon>
        <taxon>Pecora</taxon>
        <taxon>Cervidae</taxon>
        <taxon>Cervinae</taxon>
        <taxon>Cervus</taxon>
    </lineage>
</organism>
<dbReference type="Proteomes" id="UP000242450">
    <property type="component" value="Chromosome 27"/>
</dbReference>
<dbReference type="AlphaFoldDB" id="A0A212C6T1"/>